<dbReference type="Proteomes" id="UP000424527">
    <property type="component" value="Unassembled WGS sequence"/>
</dbReference>
<evidence type="ECO:0000313" key="3">
    <source>
        <dbReference type="EMBL" id="KAE8278743.1"/>
    </source>
</evidence>
<evidence type="ECO:0000256" key="1">
    <source>
        <dbReference type="SAM" id="Coils"/>
    </source>
</evidence>
<gene>
    <name evidence="3" type="ORF">D5F01_LYC23662</name>
</gene>
<organism evidence="3 4">
    <name type="scientific">Larimichthys crocea</name>
    <name type="common">Large yellow croaker</name>
    <name type="synonym">Pseudosciaena crocea</name>
    <dbReference type="NCBI Taxonomy" id="215358"/>
    <lineage>
        <taxon>Eukaryota</taxon>
        <taxon>Metazoa</taxon>
        <taxon>Chordata</taxon>
        <taxon>Craniata</taxon>
        <taxon>Vertebrata</taxon>
        <taxon>Euteleostomi</taxon>
        <taxon>Actinopterygii</taxon>
        <taxon>Neopterygii</taxon>
        <taxon>Teleostei</taxon>
        <taxon>Neoteleostei</taxon>
        <taxon>Acanthomorphata</taxon>
        <taxon>Eupercaria</taxon>
        <taxon>Sciaenidae</taxon>
        <taxon>Larimichthys</taxon>
    </lineage>
</organism>
<feature type="coiled-coil region" evidence="1">
    <location>
        <begin position="94"/>
        <end position="156"/>
    </location>
</feature>
<keyword evidence="1" id="KW-0175">Coiled coil</keyword>
<proteinExistence type="predicted"/>
<evidence type="ECO:0000256" key="2">
    <source>
        <dbReference type="SAM" id="MobiDB-lite"/>
    </source>
</evidence>
<protein>
    <submittedName>
        <fullName evidence="3">Uncharacterized protein</fullName>
    </submittedName>
</protein>
<dbReference type="AlphaFoldDB" id="A0A6G0HI31"/>
<reference evidence="3 4" key="1">
    <citation type="submission" date="2019-07" db="EMBL/GenBank/DDBJ databases">
        <title>Chromosome genome assembly for large yellow croaker.</title>
        <authorList>
            <person name="Xiao S."/>
        </authorList>
    </citation>
    <scope>NUCLEOTIDE SEQUENCE [LARGE SCALE GENOMIC DNA]</scope>
    <source>
        <strain evidence="3">JMULYC20181020</strain>
        <tissue evidence="3">Muscle</tissue>
    </source>
</reference>
<name>A0A6G0HI31_LARCR</name>
<accession>A0A6G0HI31</accession>
<feature type="region of interest" description="Disordered" evidence="2">
    <location>
        <begin position="160"/>
        <end position="232"/>
    </location>
</feature>
<sequence length="256" mass="30178">MSWTDTIRTHIANITGRTERKRLRRQVEELQGQLQTVNSNLAHVFTNLESKEIFNNKLKEQLVSVTKELFEDKERSRQQEKLYREERAQHRFENIQINDRNKKLQDELEDAQKEIRSMQDNHSIMTQLFAEVMEKYSAEREKNSELEEALKQKDLQLKSVPEKLEEVKQPSLSPGEDAEEQPPVSDETDVDRSTSVSPIPEEKAEEQPSVSDDVETFSEDTDTDDRRLLLPEPDFDQHLTVQRIRKRVRDFFRGLL</sequence>
<keyword evidence="4" id="KW-1185">Reference proteome</keyword>
<feature type="compositionally biased region" description="Acidic residues" evidence="2">
    <location>
        <begin position="212"/>
        <end position="223"/>
    </location>
</feature>
<comment type="caution">
    <text evidence="3">The sequence shown here is derived from an EMBL/GenBank/DDBJ whole genome shotgun (WGS) entry which is preliminary data.</text>
</comment>
<dbReference type="EMBL" id="REGW02000024">
    <property type="protein sequence ID" value="KAE8278743.1"/>
    <property type="molecule type" value="Genomic_DNA"/>
</dbReference>
<evidence type="ECO:0000313" key="4">
    <source>
        <dbReference type="Proteomes" id="UP000424527"/>
    </source>
</evidence>